<dbReference type="EMBL" id="HBEA01004279">
    <property type="protein sequence ID" value="CAD8253750.1"/>
    <property type="molecule type" value="Transcribed_RNA"/>
</dbReference>
<reference evidence="1" key="1">
    <citation type="submission" date="2021-01" db="EMBL/GenBank/DDBJ databases">
        <authorList>
            <person name="Corre E."/>
            <person name="Pelletier E."/>
            <person name="Niang G."/>
            <person name="Scheremetjew M."/>
            <person name="Finn R."/>
            <person name="Kale V."/>
            <person name="Holt S."/>
            <person name="Cochrane G."/>
            <person name="Meng A."/>
            <person name="Brown T."/>
            <person name="Cohen L."/>
        </authorList>
    </citation>
    <scope>NUCLEOTIDE SEQUENCE</scope>
    <source>
        <strain evidence="1">CCMP2078</strain>
    </source>
</reference>
<sequence>MLRRHSRGGHAQLLARVRVEPPKQLIRSVFCAAPNGLVYIQAVPSLQAGGQEPMVFYGRTESPVCTRCCFAYTSFKIYDADKKTVILEGRPRTCCGTERLVSAADGERLAYVSLCKGWDRNLSCEYPGQICCLCCCPPCYYCLFTSCKECCCPMWVVEREIYHGDKGDDETPPTKVMLPTACNLKQACLKAKYLNVLPVPNVQEGIFERGPGQLLQDYRMFCCVFKPTINPPIETFKDFIASTDHVGPEQLNDYQGVRMATVIELPNRSPSVRAAAILQTMSRTLQRR</sequence>
<gene>
    <name evidence="1" type="ORF">PPYR1160_LOCUS3242</name>
</gene>
<dbReference type="AlphaFoldDB" id="A0A7R9U3Q5"/>
<organism evidence="1">
    <name type="scientific">Pinguiococcus pyrenoidosus</name>
    <dbReference type="NCBI Taxonomy" id="172671"/>
    <lineage>
        <taxon>Eukaryota</taxon>
        <taxon>Sar</taxon>
        <taxon>Stramenopiles</taxon>
        <taxon>Ochrophyta</taxon>
        <taxon>Pinguiophyceae</taxon>
        <taxon>Pinguiochrysidales</taxon>
        <taxon>Pinguiochrysidaceae</taxon>
        <taxon>Pinguiococcus</taxon>
    </lineage>
</organism>
<protein>
    <recommendedName>
        <fullName evidence="2">Phospholipid scramblase</fullName>
    </recommendedName>
</protein>
<proteinExistence type="predicted"/>
<name>A0A7R9U3Q5_9STRA</name>
<evidence type="ECO:0008006" key="2">
    <source>
        <dbReference type="Google" id="ProtNLM"/>
    </source>
</evidence>
<accession>A0A7R9U3Q5</accession>
<evidence type="ECO:0000313" key="1">
    <source>
        <dbReference type="EMBL" id="CAD8253750.1"/>
    </source>
</evidence>